<gene>
    <name evidence="1" type="ORF">C1SCF055_LOCUS42466</name>
</gene>
<reference evidence="1" key="1">
    <citation type="submission" date="2022-10" db="EMBL/GenBank/DDBJ databases">
        <authorList>
            <person name="Chen Y."/>
            <person name="Dougan E. K."/>
            <person name="Chan C."/>
            <person name="Rhodes N."/>
            <person name="Thang M."/>
        </authorList>
    </citation>
    <scope>NUCLEOTIDE SEQUENCE</scope>
</reference>
<dbReference type="EMBL" id="CAMXCT030006659">
    <property type="protein sequence ID" value="CAL4805166.1"/>
    <property type="molecule type" value="Genomic_DNA"/>
</dbReference>
<protein>
    <submittedName>
        <fullName evidence="1">Uncharacterized protein</fullName>
    </submittedName>
</protein>
<dbReference type="EMBL" id="CAMXCT010006659">
    <property type="protein sequence ID" value="CAI4017854.1"/>
    <property type="molecule type" value="Genomic_DNA"/>
</dbReference>
<organism evidence="1">
    <name type="scientific">Cladocopium goreaui</name>
    <dbReference type="NCBI Taxonomy" id="2562237"/>
    <lineage>
        <taxon>Eukaryota</taxon>
        <taxon>Sar</taxon>
        <taxon>Alveolata</taxon>
        <taxon>Dinophyceae</taxon>
        <taxon>Suessiales</taxon>
        <taxon>Symbiodiniaceae</taxon>
        <taxon>Cladocopium</taxon>
    </lineage>
</organism>
<evidence type="ECO:0000313" key="3">
    <source>
        <dbReference type="Proteomes" id="UP001152797"/>
    </source>
</evidence>
<reference evidence="2 3" key="2">
    <citation type="submission" date="2024-05" db="EMBL/GenBank/DDBJ databases">
        <authorList>
            <person name="Chen Y."/>
            <person name="Shah S."/>
            <person name="Dougan E. K."/>
            <person name="Thang M."/>
            <person name="Chan C."/>
        </authorList>
    </citation>
    <scope>NUCLEOTIDE SEQUENCE [LARGE SCALE GENOMIC DNA]</scope>
</reference>
<keyword evidence="3" id="KW-1185">Reference proteome</keyword>
<dbReference type="Proteomes" id="UP001152797">
    <property type="component" value="Unassembled WGS sequence"/>
</dbReference>
<dbReference type="AlphaFoldDB" id="A0A9P1GN31"/>
<sequence length="576" mass="64453">MKRKLDPSATPVEQFQALRQIRGLSHEDCRRVITLLRDDEQGAATCRKQHLKYPQANKLLREVKLPDSNLAIHLNTVPDLIQEKVDRCGLFAYMMLQALKQRSNALSLLLFADEANPGNILAARHPRKSNLYYFTFWEFPLLHVEGLWLPLSVVRSNEVADAKSSYAEVTRAILENVFEEVENGFALSIGGEAEMGFIRHLILLNDHEGLRSVSGSKGASGAKPCFACCNVLANGRACPPGFVTIQEMDSTRFVRHTDAELGLWFGRFLAAGFNLQLLRNWIAIGWKTTKDSLLTPSACCTEHLFREDCDYRGDASACATAMPLVWAFSQEILRENASMQTAIDSLDALYAVLTCLYRMKLNPVRGAALTSLQRAHMVAFQRAYDAVLTRPKAHYALHVWSQVLRWGRHADCYVGERKHRIFKSQVAPKMTNLKTFSTSCLLQLTEMELLDADAAESFTGRLIGKPRAQPSCAKLVGLPSDTKFAYGLEYQCVKYEKGTYVLLSKDCAVQIRGGVSTSQELFLLVTCLSKATNSIAKIPTWKKENSKLALLPLKGLLGHEPMHLLREGTTGLWLLR</sequence>
<name>A0A9P1GN31_9DINO</name>
<comment type="caution">
    <text evidence="1">The sequence shown here is derived from an EMBL/GenBank/DDBJ whole genome shotgun (WGS) entry which is preliminary data.</text>
</comment>
<dbReference type="EMBL" id="CAMXCT020006659">
    <property type="protein sequence ID" value="CAL1171229.1"/>
    <property type="molecule type" value="Genomic_DNA"/>
</dbReference>
<proteinExistence type="predicted"/>
<evidence type="ECO:0000313" key="2">
    <source>
        <dbReference type="EMBL" id="CAL4805166.1"/>
    </source>
</evidence>
<accession>A0A9P1GN31</accession>
<evidence type="ECO:0000313" key="1">
    <source>
        <dbReference type="EMBL" id="CAI4017854.1"/>
    </source>
</evidence>